<feature type="compositionally biased region" description="Polar residues" evidence="8">
    <location>
        <begin position="596"/>
        <end position="610"/>
    </location>
</feature>
<dbReference type="InterPro" id="IPR000742">
    <property type="entry name" value="EGF"/>
</dbReference>
<dbReference type="SMART" id="SM00179">
    <property type="entry name" value="EGF_CA"/>
    <property type="match status" value="3"/>
</dbReference>
<sequence length="1425" mass="157158">MHLGVVEVLVVVSLVVVVGDVTALVEVVGLLPPATGVGGTSNGVVEEDDAANKLPFEAVFQGLCENNDLCDQTCFNLHDGTFECNCHPGFSLDANGYSCSKLNESASDGSILYEKEASFVAVLDGNPDYQEDQRLRSALLTNEYNVDYQNDYSKAYLPKHKDRYDTKVYNSKQDKVYDSKSKKFLTKGYDLKTDQYDSKTDLYDTKVYNSKSDPYDTKVYDSKSDQYDTKGYDSKSDQYDTKVYDSKSDQYDTKVYNSKSDQYDTKVYNSKSDQYDSKVYNSKSDLYDTKVYDSKSDQYDINVDDTKFDKSKTSEYFGRNFGSKHQDQLDSKSFDLYDIPAFSPSSSYDLWKKPRSHAKPSREFKNTGSPENKPSGPSLGGYDFPYETRILELEEPRALPLADVPPQPGNDEQSFPDYKKIPALERDRVKENEIMISRLNTEDEGPEVFLAHEKSSDGLHGDNTADASVEKYGDDVEKTRVVDFGDDKTGSSVQKYGDEKKTSQIKSGASEGHVETLLEEILKCDSTFSTDPHFETRVSTASFESGVAENIFDDGTIVWGNNVGNDVNDDKNNTSYTGSSIRIYSYGEDQIVDLSPSDNSSRTSDVTSPGPNLEQKVPSVLPELEATASLVSQCALDCGVGRCSNDAPGGGSQRCRCPLGYQGPGCKPVSRIDTARFYGQSWVGFAPLKEAYRDVQITIEFKPEGNSPTETSQAGALQTDRRLTLNGKRLSMLKHLRLSYSPDNIEGFQGSDIQNPNENFIGHGPDQVNETQKLENSMINEKESLRRETLRGQDPETQVSPGAHNGVLLVSGENDDLTGDFMAAVIINGYVEFRWDCGSGAGVVRSADPVRVGQWNRLSVYRHRWDVLLQLNDGQHVQGRSEGLFSRITFREPLYVGGSYNVTSHQDRLGVTEGFRGCVRKLQVNDQLYQFYKATADNHQPAEYRAVDGWDISECNSDACLDIDCQNGGKCQSVSTAGTEILSDSTASTPTSASCRCPLGFTGALCETSVRLDVPSFNGSSYLAFPPVGRGALSWLELEVVFRSSAMDGLLVYEGHRSDGSGDYIVVMLADAHVVCTIDLGSGSTTLRSLKPVRPGLWHTVRVSRTGRRVWLYVNNQPPVEGLTPGGFTLLSLSQPLYIGGVPSENPAKFILPRMPNLEGCIQKVSVGGRRLSFMAATTTGANVGACEHPCSLNPCSNGGTCVPQAASYSCRCPLGFTDDHCRSRVVTQASTPSFGGQSFLKFTHPEIMKRVTGDKLHMWFRFRSTNKSGLLVWIGENNLSDLNDSYQEDNLSSFSLEDSFSLEIKDGKLVLKYNLGSGFAVLNYNSSQTYDDGEWHTVRLARFEKQAQMTVDDGPELICFSPGDLVQLNVESALYIGGRETYHTQRDGSSTPGLTGCVSDLTLATDYHVDLVTMATAGQNIEYC</sequence>
<dbReference type="SUPFAM" id="SSF49899">
    <property type="entry name" value="Concanavalin A-like lectins/glucanases"/>
    <property type="match status" value="3"/>
</dbReference>
<dbReference type="GO" id="GO:0016318">
    <property type="term" value="P:ommatidial rotation"/>
    <property type="evidence" value="ECO:0007669"/>
    <property type="project" value="UniProtKB-ARBA"/>
</dbReference>
<feature type="domain" description="EGF-like" evidence="11">
    <location>
        <begin position="1188"/>
        <end position="1223"/>
    </location>
</feature>
<dbReference type="PROSITE" id="PS50026">
    <property type="entry name" value="EGF_3"/>
    <property type="match status" value="3"/>
</dbReference>
<keyword evidence="4 6" id="KW-1015">Disulfide bond</keyword>
<feature type="region of interest" description="Disordered" evidence="8">
    <location>
        <begin position="214"/>
        <end position="241"/>
    </location>
</feature>
<keyword evidence="5" id="KW-0325">Glycoprotein</keyword>
<keyword evidence="12" id="KW-1185">Reference proteome</keyword>
<evidence type="ECO:0000256" key="1">
    <source>
        <dbReference type="ARBA" id="ARBA00022536"/>
    </source>
</evidence>
<evidence type="ECO:0000256" key="8">
    <source>
        <dbReference type="SAM" id="MobiDB-lite"/>
    </source>
</evidence>
<organism evidence="12 13">
    <name type="scientific">Hyalella azteca</name>
    <name type="common">Amphipod</name>
    <dbReference type="NCBI Taxonomy" id="294128"/>
    <lineage>
        <taxon>Eukaryota</taxon>
        <taxon>Metazoa</taxon>
        <taxon>Ecdysozoa</taxon>
        <taxon>Arthropoda</taxon>
        <taxon>Crustacea</taxon>
        <taxon>Multicrustacea</taxon>
        <taxon>Malacostraca</taxon>
        <taxon>Eumalacostraca</taxon>
        <taxon>Peracarida</taxon>
        <taxon>Amphipoda</taxon>
        <taxon>Senticaudata</taxon>
        <taxon>Talitrida</taxon>
        <taxon>Talitroidea</taxon>
        <taxon>Hyalellidae</taxon>
        <taxon>Hyalella</taxon>
    </lineage>
</organism>
<evidence type="ECO:0000256" key="5">
    <source>
        <dbReference type="ARBA" id="ARBA00023180"/>
    </source>
</evidence>
<feature type="domain" description="Laminin G" evidence="10">
    <location>
        <begin position="1230"/>
        <end position="1425"/>
    </location>
</feature>
<feature type="disulfide bond" evidence="6">
    <location>
        <begin position="638"/>
        <end position="655"/>
    </location>
</feature>
<dbReference type="InterPro" id="IPR001791">
    <property type="entry name" value="Laminin_G"/>
</dbReference>
<dbReference type="InterPro" id="IPR013320">
    <property type="entry name" value="ConA-like_dom_sf"/>
</dbReference>
<evidence type="ECO:0000256" key="4">
    <source>
        <dbReference type="ARBA" id="ARBA00023157"/>
    </source>
</evidence>
<feature type="signal peptide" evidence="9">
    <location>
        <begin position="1"/>
        <end position="23"/>
    </location>
</feature>
<evidence type="ECO:0000259" key="11">
    <source>
        <dbReference type="PROSITE" id="PS50026"/>
    </source>
</evidence>
<proteinExistence type="predicted"/>
<dbReference type="GO" id="GO:0050769">
    <property type="term" value="P:positive regulation of neurogenesis"/>
    <property type="evidence" value="ECO:0007669"/>
    <property type="project" value="UniProtKB-ARBA"/>
</dbReference>
<feature type="domain" description="Laminin G" evidence="10">
    <location>
        <begin position="757"/>
        <end position="955"/>
    </location>
</feature>
<evidence type="ECO:0000256" key="2">
    <source>
        <dbReference type="ARBA" id="ARBA00022729"/>
    </source>
</evidence>
<reference evidence="13" key="1">
    <citation type="submission" date="2025-08" db="UniProtKB">
        <authorList>
            <consortium name="RefSeq"/>
        </authorList>
    </citation>
    <scope>IDENTIFICATION</scope>
    <source>
        <tissue evidence="13">Whole organism</tissue>
    </source>
</reference>
<dbReference type="SMART" id="SM00181">
    <property type="entry name" value="EGF"/>
    <property type="match status" value="4"/>
</dbReference>
<evidence type="ECO:0000256" key="3">
    <source>
        <dbReference type="ARBA" id="ARBA00022737"/>
    </source>
</evidence>
<evidence type="ECO:0000256" key="9">
    <source>
        <dbReference type="SAM" id="SignalP"/>
    </source>
</evidence>
<evidence type="ECO:0000313" key="13">
    <source>
        <dbReference type="RefSeq" id="XP_018019973.1"/>
    </source>
</evidence>
<dbReference type="CDD" id="cd00110">
    <property type="entry name" value="LamG"/>
    <property type="match status" value="3"/>
</dbReference>
<feature type="domain" description="Laminin G" evidence="10">
    <location>
        <begin position="1012"/>
        <end position="1187"/>
    </location>
</feature>
<dbReference type="RefSeq" id="XP_018019973.1">
    <property type="nucleotide sequence ID" value="XM_018164484.2"/>
</dbReference>
<dbReference type="Pfam" id="PF00054">
    <property type="entry name" value="Laminin_G_1"/>
    <property type="match status" value="2"/>
</dbReference>
<dbReference type="PROSITE" id="PS00022">
    <property type="entry name" value="EGF_1"/>
    <property type="match status" value="2"/>
</dbReference>
<dbReference type="SUPFAM" id="SSF57196">
    <property type="entry name" value="EGF/Laminin"/>
    <property type="match status" value="1"/>
</dbReference>
<feature type="disulfide bond" evidence="6">
    <location>
        <begin position="1213"/>
        <end position="1222"/>
    </location>
</feature>
<dbReference type="GO" id="GO:0016020">
    <property type="term" value="C:membrane"/>
    <property type="evidence" value="ECO:0007669"/>
    <property type="project" value="UniProtKB-SubCell"/>
</dbReference>
<dbReference type="PANTHER" id="PTHR15036:SF85">
    <property type="entry name" value="SP2353, ISOFORM A"/>
    <property type="match status" value="1"/>
</dbReference>
<accession>A0A8B7P1S5</accession>
<comment type="caution">
    <text evidence="6">Lacks conserved residue(s) required for the propagation of feature annotation.</text>
</comment>
<dbReference type="Pfam" id="PF00008">
    <property type="entry name" value="EGF"/>
    <property type="match status" value="1"/>
</dbReference>
<dbReference type="Gene3D" id="2.10.25.10">
    <property type="entry name" value="Laminin"/>
    <property type="match status" value="3"/>
</dbReference>
<feature type="region of interest" description="Disordered" evidence="8">
    <location>
        <begin position="350"/>
        <end position="382"/>
    </location>
</feature>
<dbReference type="GeneID" id="108676409"/>
<dbReference type="PROSITE" id="PS01186">
    <property type="entry name" value="EGF_2"/>
    <property type="match status" value="4"/>
</dbReference>
<keyword evidence="3" id="KW-0677">Repeat</keyword>
<feature type="chain" id="PRO_5034874579" evidence="9">
    <location>
        <begin position="24"/>
        <end position="1425"/>
    </location>
</feature>
<feature type="disulfide bond" evidence="7">
    <location>
        <begin position="1398"/>
        <end position="1425"/>
    </location>
</feature>
<dbReference type="GO" id="GO:0005509">
    <property type="term" value="F:calcium ion binding"/>
    <property type="evidence" value="ECO:0007669"/>
    <property type="project" value="InterPro"/>
</dbReference>
<protein>
    <submittedName>
        <fullName evidence="13">Uncharacterized protein LOC108676409</fullName>
    </submittedName>
</protein>
<dbReference type="FunFam" id="2.10.25.10:FF:000012">
    <property type="entry name" value="Delta-like protein"/>
    <property type="match status" value="1"/>
</dbReference>
<dbReference type="GO" id="GO:0048056">
    <property type="term" value="P:R3/R4 cell differentiation"/>
    <property type="evidence" value="ECO:0007669"/>
    <property type="project" value="UniProtKB-ARBA"/>
</dbReference>
<evidence type="ECO:0000259" key="10">
    <source>
        <dbReference type="PROSITE" id="PS50025"/>
    </source>
</evidence>
<evidence type="ECO:0000313" key="12">
    <source>
        <dbReference type="Proteomes" id="UP000694843"/>
    </source>
</evidence>
<dbReference type="InterPro" id="IPR050372">
    <property type="entry name" value="Neurexin-related_CASP"/>
</dbReference>
<feature type="domain" description="EGF-like" evidence="11">
    <location>
        <begin position="956"/>
        <end position="1007"/>
    </location>
</feature>
<dbReference type="OrthoDB" id="10014052at2759"/>
<keyword evidence="2 9" id="KW-0732">Signal</keyword>
<dbReference type="InterPro" id="IPR001881">
    <property type="entry name" value="EGF-like_Ca-bd_dom"/>
</dbReference>
<dbReference type="Proteomes" id="UP000694843">
    <property type="component" value="Unplaced"/>
</dbReference>
<evidence type="ECO:0000256" key="6">
    <source>
        <dbReference type="PROSITE-ProRule" id="PRU00076"/>
    </source>
</evidence>
<keyword evidence="1 6" id="KW-0245">EGF-like domain</keyword>
<feature type="disulfide bond" evidence="6">
    <location>
        <begin position="657"/>
        <end position="666"/>
    </location>
</feature>
<dbReference type="Gene3D" id="2.60.120.200">
    <property type="match status" value="3"/>
</dbReference>
<name>A0A8B7P1S5_HYAAZ</name>
<feature type="disulfide bond" evidence="6">
    <location>
        <begin position="997"/>
        <end position="1006"/>
    </location>
</feature>
<dbReference type="PROSITE" id="PS50025">
    <property type="entry name" value="LAM_G_DOMAIN"/>
    <property type="match status" value="3"/>
</dbReference>
<dbReference type="CDD" id="cd00054">
    <property type="entry name" value="EGF_CA"/>
    <property type="match status" value="3"/>
</dbReference>
<feature type="domain" description="EGF-like" evidence="11">
    <location>
        <begin position="630"/>
        <end position="667"/>
    </location>
</feature>
<evidence type="ECO:0000256" key="7">
    <source>
        <dbReference type="PROSITE-ProRule" id="PRU00122"/>
    </source>
</evidence>
<gene>
    <name evidence="13" type="primary">LOC108676409</name>
</gene>
<feature type="region of interest" description="Disordered" evidence="8">
    <location>
        <begin position="592"/>
        <end position="616"/>
    </location>
</feature>
<dbReference type="KEGG" id="hazt:108676409"/>
<dbReference type="SMART" id="SM00282">
    <property type="entry name" value="LamG"/>
    <property type="match status" value="3"/>
</dbReference>
<dbReference type="Pfam" id="PF02210">
    <property type="entry name" value="Laminin_G_2"/>
    <property type="match status" value="1"/>
</dbReference>
<dbReference type="PANTHER" id="PTHR15036">
    <property type="entry name" value="PIKACHURIN-LIKE PROTEIN"/>
    <property type="match status" value="1"/>
</dbReference>